<evidence type="ECO:0000256" key="3">
    <source>
        <dbReference type="ARBA" id="ARBA00022989"/>
    </source>
</evidence>
<evidence type="ECO:0000313" key="8">
    <source>
        <dbReference type="Proteomes" id="UP000323866"/>
    </source>
</evidence>
<dbReference type="Proteomes" id="UP001570846">
    <property type="component" value="Unassembled WGS sequence"/>
</dbReference>
<dbReference type="InterPro" id="IPR002657">
    <property type="entry name" value="BilAc:Na_symport/Acr3"/>
</dbReference>
<evidence type="ECO:0000256" key="1">
    <source>
        <dbReference type="ARBA" id="ARBA00004141"/>
    </source>
</evidence>
<reference evidence="6 8" key="2">
    <citation type="submission" date="2019-09" db="EMBL/GenBank/DDBJ databases">
        <title>A bacterium isolated from glacier soil.</title>
        <authorList>
            <person name="Liu Q."/>
        </authorList>
    </citation>
    <scope>NUCLEOTIDE SEQUENCE [LARGE SCALE GENOMIC DNA]</scope>
    <source>
        <strain evidence="6 8">MDT1-10-3</strain>
    </source>
</reference>
<feature type="transmembrane region" description="Helical" evidence="5">
    <location>
        <begin position="100"/>
        <end position="120"/>
    </location>
</feature>
<dbReference type="OrthoDB" id="481541at2"/>
<dbReference type="RefSeq" id="WP_149096672.1">
    <property type="nucleotide sequence ID" value="NZ_BMMG01000010.1"/>
</dbReference>
<gene>
    <name evidence="7" type="ORF">ACD591_18540</name>
    <name evidence="6" type="ORF">FOE74_00610</name>
</gene>
<evidence type="ECO:0000313" key="7">
    <source>
        <dbReference type="EMBL" id="MFA1773306.1"/>
    </source>
</evidence>
<feature type="transmembrane region" description="Helical" evidence="5">
    <location>
        <begin position="165"/>
        <end position="187"/>
    </location>
</feature>
<keyword evidence="9" id="KW-1185">Reference proteome</keyword>
<feature type="transmembrane region" description="Helical" evidence="5">
    <location>
        <begin position="47"/>
        <end position="65"/>
    </location>
</feature>
<evidence type="ECO:0000256" key="4">
    <source>
        <dbReference type="ARBA" id="ARBA00023136"/>
    </source>
</evidence>
<sequence>MFAILIKISGIALPVFVFLTMLNVGLTQKPSDILVCLRNKKFGIRMLIANFILAPALMWGMLQLFPIDPYLGVGLTIFGISAGAPFLIKLTQLSEHDLELGASTMITLILGTIILVPLLLPLVLPEIEIDGFMLAWTLVKQLIFPMVLGWLLVKFLPKIMEFAQPWVAKIGNWALYLMLFATLVGYFPELKEIMGQGALLIALAYILGAFGIGYLMGGHDNEDHLEDIGALGTAQRNTAASMIIAAQNFSGHPEVLVLITVANALGIAMLIGIAKYLSKDNKVEIVFPKRKLVHPNS</sequence>
<dbReference type="EMBL" id="VKKZ01000001">
    <property type="protein sequence ID" value="KAA6438172.1"/>
    <property type="molecule type" value="Genomic_DNA"/>
</dbReference>
<feature type="transmembrane region" description="Helical" evidence="5">
    <location>
        <begin position="255"/>
        <end position="277"/>
    </location>
</feature>
<dbReference type="Pfam" id="PF01758">
    <property type="entry name" value="SBF"/>
    <property type="match status" value="1"/>
</dbReference>
<evidence type="ECO:0000313" key="9">
    <source>
        <dbReference type="Proteomes" id="UP001570846"/>
    </source>
</evidence>
<evidence type="ECO:0000256" key="5">
    <source>
        <dbReference type="SAM" id="Phobius"/>
    </source>
</evidence>
<accession>A0A5M8QVM1</accession>
<name>A0A5M8QVM1_9BACT</name>
<proteinExistence type="predicted"/>
<dbReference type="InterPro" id="IPR038770">
    <property type="entry name" value="Na+/solute_symporter_sf"/>
</dbReference>
<feature type="transmembrane region" description="Helical" evidence="5">
    <location>
        <begin position="132"/>
        <end position="153"/>
    </location>
</feature>
<feature type="transmembrane region" description="Helical" evidence="5">
    <location>
        <begin position="193"/>
        <end position="216"/>
    </location>
</feature>
<evidence type="ECO:0000313" key="6">
    <source>
        <dbReference type="EMBL" id="KAA6438172.1"/>
    </source>
</evidence>
<keyword evidence="2 5" id="KW-0812">Transmembrane</keyword>
<keyword evidence="3 5" id="KW-1133">Transmembrane helix</keyword>
<dbReference type="Proteomes" id="UP000323866">
    <property type="component" value="Unassembled WGS sequence"/>
</dbReference>
<dbReference type="GO" id="GO:0016020">
    <property type="term" value="C:membrane"/>
    <property type="evidence" value="ECO:0007669"/>
    <property type="project" value="UniProtKB-SubCell"/>
</dbReference>
<comment type="caution">
    <text evidence="6">The sequence shown here is derived from an EMBL/GenBank/DDBJ whole genome shotgun (WGS) entry which is preliminary data.</text>
</comment>
<dbReference type="EMBL" id="JBGOGF010000012">
    <property type="protein sequence ID" value="MFA1773306.1"/>
    <property type="molecule type" value="Genomic_DNA"/>
</dbReference>
<reference evidence="7 9" key="3">
    <citation type="submission" date="2024-08" db="EMBL/GenBank/DDBJ databases">
        <authorList>
            <person name="Wei W."/>
        </authorList>
    </citation>
    <scope>NUCLEOTIDE SEQUENCE [LARGE SCALE GENOMIC DNA]</scope>
    <source>
        <strain evidence="7 9">XU2</strain>
    </source>
</reference>
<feature type="transmembrane region" description="Helical" evidence="5">
    <location>
        <begin position="6"/>
        <end position="26"/>
    </location>
</feature>
<organism evidence="6 8">
    <name type="scientific">Rufibacter glacialis</name>
    <dbReference type="NCBI Taxonomy" id="1259555"/>
    <lineage>
        <taxon>Bacteria</taxon>
        <taxon>Pseudomonadati</taxon>
        <taxon>Bacteroidota</taxon>
        <taxon>Cytophagia</taxon>
        <taxon>Cytophagales</taxon>
        <taxon>Hymenobacteraceae</taxon>
        <taxon>Rufibacter</taxon>
    </lineage>
</organism>
<keyword evidence="4 5" id="KW-0472">Membrane</keyword>
<comment type="subcellular location">
    <subcellularLocation>
        <location evidence="1">Membrane</location>
        <topology evidence="1">Multi-pass membrane protein</topology>
    </subcellularLocation>
</comment>
<evidence type="ECO:0000256" key="2">
    <source>
        <dbReference type="ARBA" id="ARBA00022692"/>
    </source>
</evidence>
<reference evidence="6 8" key="1">
    <citation type="submission" date="2019-07" db="EMBL/GenBank/DDBJ databases">
        <authorList>
            <person name="Qu J.-H."/>
        </authorList>
    </citation>
    <scope>NUCLEOTIDE SEQUENCE [LARGE SCALE GENOMIC DNA]</scope>
    <source>
        <strain evidence="6 8">MDT1-10-3</strain>
    </source>
</reference>
<dbReference type="Gene3D" id="1.20.1530.20">
    <property type="match status" value="1"/>
</dbReference>
<protein>
    <submittedName>
        <fullName evidence="7">Bile acid:sodium symporter family protein</fullName>
    </submittedName>
    <submittedName>
        <fullName evidence="6">Sodium:proton symporter</fullName>
    </submittedName>
</protein>
<dbReference type="AlphaFoldDB" id="A0A5M8QVM1"/>